<name>A0AC35G724_9BILA</name>
<dbReference type="WBParaSite" id="PS1159_v2.g2408.t2">
    <property type="protein sequence ID" value="PS1159_v2.g2408.t2"/>
    <property type="gene ID" value="PS1159_v2.g2408"/>
</dbReference>
<evidence type="ECO:0000313" key="2">
    <source>
        <dbReference type="WBParaSite" id="PS1159_v2.g2408.t2"/>
    </source>
</evidence>
<evidence type="ECO:0000313" key="1">
    <source>
        <dbReference type="Proteomes" id="UP000887580"/>
    </source>
</evidence>
<sequence>MFHFLLLIFIPFISFIVSSTILCSNKRQQKIDGKTTASMDDPPSKKCNTKGGLLADDPDLKSLKLKTREQQEKGGCHQSTVSTPGKPSTQEGTDLKSFDDKRKHKEHLQTAEQPLEERAMSVYANKTGAAQQDGMSIFAMEKVDKKKLPPKMPPKASEEVPQDLTQTDESHKNVSSKKKQENIACKTATSMHGAKTKKCNTKTGLPAEIPDLKPSEPKAREQQKGGAQQSTIKSPGTKLGSKERAKITFTNKTGVPVNQGVGVGAEQDGMSITGKVEKEKAPTAPTKLGSKDPEEAPQDQDSTQADESHKSNKNLKSKFHTPNKNNSSKRVQKTQHGADGKTKKNLEEKSKKRLLVKRLQIACKTAASMEPPKTKKCNTRGGLLADDPDLKSLEIRTREQHKKGGGYHQSATTTSPFTQDGTDLRSFDEKTRHKERIQTIEQQQTALQQQTAIQPLPEERAMSTYANNIAGGGANQDGMSIFVMAKVDKEKLRPKRAPKVSEEVVPQDFSQTDESHKNSKSHTPNKNSSKRVKFQHGADGETKKNLEDL</sequence>
<proteinExistence type="predicted"/>
<organism evidence="1 2">
    <name type="scientific">Panagrolaimus sp. PS1159</name>
    <dbReference type="NCBI Taxonomy" id="55785"/>
    <lineage>
        <taxon>Eukaryota</taxon>
        <taxon>Metazoa</taxon>
        <taxon>Ecdysozoa</taxon>
        <taxon>Nematoda</taxon>
        <taxon>Chromadorea</taxon>
        <taxon>Rhabditida</taxon>
        <taxon>Tylenchina</taxon>
        <taxon>Panagrolaimomorpha</taxon>
        <taxon>Panagrolaimoidea</taxon>
        <taxon>Panagrolaimidae</taxon>
        <taxon>Panagrolaimus</taxon>
    </lineage>
</organism>
<accession>A0AC35G724</accession>
<dbReference type="Proteomes" id="UP000887580">
    <property type="component" value="Unplaced"/>
</dbReference>
<protein>
    <submittedName>
        <fullName evidence="2">Uncharacterized protein</fullName>
    </submittedName>
</protein>
<reference evidence="2" key="1">
    <citation type="submission" date="2022-11" db="UniProtKB">
        <authorList>
            <consortium name="WormBaseParasite"/>
        </authorList>
    </citation>
    <scope>IDENTIFICATION</scope>
</reference>